<dbReference type="RefSeq" id="WP_165438229.1">
    <property type="nucleotide sequence ID" value="NZ_SHKL01000001.1"/>
</dbReference>
<proteinExistence type="predicted"/>
<dbReference type="InterPro" id="IPR051531">
    <property type="entry name" value="N-acetyltransferase"/>
</dbReference>
<name>A0A4Q7UT64_PSEST</name>
<comment type="caution">
    <text evidence="2">The sequence shown here is derived from an EMBL/GenBank/DDBJ whole genome shotgun (WGS) entry which is preliminary data.</text>
</comment>
<dbReference type="AlphaFoldDB" id="A0A4Q7UT64"/>
<protein>
    <submittedName>
        <fullName evidence="2">RimJ/RimL family protein N-acetyltransferase</fullName>
    </submittedName>
</protein>
<sequence length="167" mass="18292">MPRYPAELRTGRLRLTRTSRADRDALVALDLDPSQHPFSTPPTPRQARAAVRGHRIHWWRHGFGCWTVRTRDGGPVVGLGGLTLASDGTRHLLNLGYRLHPAVRGLGLATELSRRALEHAAAAGPGLPIVVLTHPSNEPAARIAERLGFAPDHPEHGRVLCYRLSPT</sequence>
<dbReference type="GO" id="GO:0016747">
    <property type="term" value="F:acyltransferase activity, transferring groups other than amino-acyl groups"/>
    <property type="evidence" value="ECO:0007669"/>
    <property type="project" value="InterPro"/>
</dbReference>
<evidence type="ECO:0000313" key="3">
    <source>
        <dbReference type="Proteomes" id="UP000291591"/>
    </source>
</evidence>
<dbReference type="Gene3D" id="3.40.630.30">
    <property type="match status" value="1"/>
</dbReference>
<dbReference type="PANTHER" id="PTHR43792:SF1">
    <property type="entry name" value="N-ACETYLTRANSFERASE DOMAIN-CONTAINING PROTEIN"/>
    <property type="match status" value="1"/>
</dbReference>
<organism evidence="2 3">
    <name type="scientific">Pseudonocardia sediminis</name>
    <dbReference type="NCBI Taxonomy" id="1397368"/>
    <lineage>
        <taxon>Bacteria</taxon>
        <taxon>Bacillati</taxon>
        <taxon>Actinomycetota</taxon>
        <taxon>Actinomycetes</taxon>
        <taxon>Pseudonocardiales</taxon>
        <taxon>Pseudonocardiaceae</taxon>
        <taxon>Pseudonocardia</taxon>
    </lineage>
</organism>
<accession>A0A4Q7UT64</accession>
<keyword evidence="2" id="KW-0808">Transferase</keyword>
<dbReference type="InterPro" id="IPR016181">
    <property type="entry name" value="Acyl_CoA_acyltransferase"/>
</dbReference>
<feature type="domain" description="N-acetyltransferase" evidence="1">
    <location>
        <begin position="13"/>
        <end position="167"/>
    </location>
</feature>
<evidence type="ECO:0000259" key="1">
    <source>
        <dbReference type="PROSITE" id="PS51186"/>
    </source>
</evidence>
<reference evidence="2 3" key="1">
    <citation type="submission" date="2019-02" db="EMBL/GenBank/DDBJ databases">
        <title>Sequencing the genomes of 1000 actinobacteria strains.</title>
        <authorList>
            <person name="Klenk H.-P."/>
        </authorList>
    </citation>
    <scope>NUCLEOTIDE SEQUENCE [LARGE SCALE GENOMIC DNA]</scope>
    <source>
        <strain evidence="2 3">DSM 45779</strain>
    </source>
</reference>
<dbReference type="InterPro" id="IPR000182">
    <property type="entry name" value="GNAT_dom"/>
</dbReference>
<dbReference type="PROSITE" id="PS51186">
    <property type="entry name" value="GNAT"/>
    <property type="match status" value="1"/>
</dbReference>
<evidence type="ECO:0000313" key="2">
    <source>
        <dbReference type="EMBL" id="RZT83971.1"/>
    </source>
</evidence>
<keyword evidence="3" id="KW-1185">Reference proteome</keyword>
<dbReference type="SUPFAM" id="SSF55729">
    <property type="entry name" value="Acyl-CoA N-acyltransferases (Nat)"/>
    <property type="match status" value="1"/>
</dbReference>
<dbReference type="EMBL" id="SHKL01000001">
    <property type="protein sequence ID" value="RZT83971.1"/>
    <property type="molecule type" value="Genomic_DNA"/>
</dbReference>
<dbReference type="Pfam" id="PF13302">
    <property type="entry name" value="Acetyltransf_3"/>
    <property type="match status" value="1"/>
</dbReference>
<gene>
    <name evidence="2" type="ORF">EV383_0804</name>
</gene>
<dbReference type="PANTHER" id="PTHR43792">
    <property type="entry name" value="GNAT FAMILY, PUTATIVE (AFU_ORTHOLOGUE AFUA_3G00765)-RELATED-RELATED"/>
    <property type="match status" value="1"/>
</dbReference>
<dbReference type="Proteomes" id="UP000291591">
    <property type="component" value="Unassembled WGS sequence"/>
</dbReference>